<sequence length="189" mass="21968">MGEEARLRVFDFPVIYIVPQKARDLDRNLALQKLYYRPEEYYRSAEKMQMACKKARYGFTLAVIKNWLNKQALHQIHKPRPKFIQEMGLESWQLSEVYESEVINSPENKVSDLSFLSSGEQCQKKGPITFKARPDLELIIKSILEHFPYLKFGNSFRGIDNYDFTSPQPWSSICPICNGKHGNYGLHGS</sequence>
<reference evidence="1 2" key="2">
    <citation type="submission" date="2017-10" db="EMBL/GenBank/DDBJ databases">
        <title>Genome analyses suggest a sexual origin of heterokaryosis in a supposedly ancient asexual fungus.</title>
        <authorList>
            <person name="Corradi N."/>
            <person name="Sedzielewska K."/>
            <person name="Noel J."/>
            <person name="Charron P."/>
            <person name="Farinelli L."/>
            <person name="Marton T."/>
            <person name="Kruger M."/>
            <person name="Pelin A."/>
            <person name="Brachmann A."/>
            <person name="Corradi N."/>
        </authorList>
    </citation>
    <scope>NUCLEOTIDE SEQUENCE [LARGE SCALE GENOMIC DNA]</scope>
    <source>
        <strain evidence="1 2">A1</strain>
    </source>
</reference>
<organism evidence="1 2">
    <name type="scientific">Rhizophagus irregularis</name>
    <dbReference type="NCBI Taxonomy" id="588596"/>
    <lineage>
        <taxon>Eukaryota</taxon>
        <taxon>Fungi</taxon>
        <taxon>Fungi incertae sedis</taxon>
        <taxon>Mucoromycota</taxon>
        <taxon>Glomeromycotina</taxon>
        <taxon>Glomeromycetes</taxon>
        <taxon>Glomerales</taxon>
        <taxon>Glomeraceae</taxon>
        <taxon>Rhizophagus</taxon>
    </lineage>
</organism>
<feature type="non-terminal residue" evidence="1">
    <location>
        <position position="189"/>
    </location>
</feature>
<protein>
    <submittedName>
        <fullName evidence="1">Uncharacterized protein</fullName>
    </submittedName>
</protein>
<comment type="caution">
    <text evidence="1">The sequence shown here is derived from an EMBL/GenBank/DDBJ whole genome shotgun (WGS) entry which is preliminary data.</text>
</comment>
<gene>
    <name evidence="1" type="ORF">RhiirA1_484426</name>
</gene>
<reference evidence="1 2" key="1">
    <citation type="submission" date="2017-10" db="EMBL/GenBank/DDBJ databases">
        <title>Extensive intraspecific genome diversity in a model arbuscular mycorrhizal fungus.</title>
        <authorList>
            <person name="Chen E.C.H."/>
            <person name="Morin E."/>
            <person name="Baudet D."/>
            <person name="Noel J."/>
            <person name="Ndikumana S."/>
            <person name="Charron P."/>
            <person name="St-Onge C."/>
            <person name="Giorgi J."/>
            <person name="Grigoriev I.V."/>
            <person name="Roux C."/>
            <person name="Martin F.M."/>
            <person name="Corradi N."/>
        </authorList>
    </citation>
    <scope>NUCLEOTIDE SEQUENCE [LARGE SCALE GENOMIC DNA]</scope>
    <source>
        <strain evidence="1 2">A1</strain>
    </source>
</reference>
<accession>A0A2N0QJC0</accession>
<evidence type="ECO:0000313" key="2">
    <source>
        <dbReference type="Proteomes" id="UP000232688"/>
    </source>
</evidence>
<dbReference type="AlphaFoldDB" id="A0A2N0QJC0"/>
<name>A0A2N0QJC0_9GLOM</name>
<dbReference type="VEuPathDB" id="FungiDB:FUN_014796"/>
<dbReference type="VEuPathDB" id="FungiDB:RhiirA1_484426"/>
<proteinExistence type="predicted"/>
<dbReference type="VEuPathDB" id="FungiDB:RhiirFUN_011970"/>
<dbReference type="EMBL" id="LLXH01008233">
    <property type="protein sequence ID" value="PKC51143.1"/>
    <property type="molecule type" value="Genomic_DNA"/>
</dbReference>
<evidence type="ECO:0000313" key="1">
    <source>
        <dbReference type="EMBL" id="PKC51143.1"/>
    </source>
</evidence>
<dbReference type="Proteomes" id="UP000232688">
    <property type="component" value="Unassembled WGS sequence"/>
</dbReference>